<dbReference type="RefSeq" id="WP_368379830.1">
    <property type="nucleotide sequence ID" value="NZ_JBFRYA010000001.1"/>
</dbReference>
<dbReference type="Proteomes" id="UP001557485">
    <property type="component" value="Unassembled WGS sequence"/>
</dbReference>
<organism evidence="5 6">
    <name type="scientific">Zhongshania guokunii</name>
    <dbReference type="NCBI Taxonomy" id="641783"/>
    <lineage>
        <taxon>Bacteria</taxon>
        <taxon>Pseudomonadati</taxon>
        <taxon>Pseudomonadota</taxon>
        <taxon>Gammaproteobacteria</taxon>
        <taxon>Cellvibrionales</taxon>
        <taxon>Spongiibacteraceae</taxon>
        <taxon>Zhongshania</taxon>
    </lineage>
</organism>
<evidence type="ECO:0000256" key="3">
    <source>
        <dbReference type="ARBA" id="ARBA00022801"/>
    </source>
</evidence>
<gene>
    <name evidence="5" type="ORF">AB4876_01205</name>
</gene>
<keyword evidence="2" id="KW-0540">Nuclease</keyword>
<feature type="chain" id="PRO_5046829503" evidence="4">
    <location>
        <begin position="20"/>
        <end position="245"/>
    </location>
</feature>
<sequence length="245" mass="27889">MPRVTFLVLLLIFHLPSFATNNTPPKSFSAAKKSLIRLYKNEQAEQSFYCDCSYSEQKVGGKNKLLAHHKSCAYTPRKNAKRAARIEWEHIVSAWEFGHQLQCWQTGGRKACRKDPIFKAMEADVFNLVPAIGEVNGDRSNFGFGMVSGEARAYGACDIEIAFKERRAEPRPDIRGDIARSYFYMAKQYGLKISKKNLQLYEAWARQDPVSEQELRLARAKAKLMGWRNPFIDVAPTVAISQPLH</sequence>
<reference evidence="5 6" key="1">
    <citation type="journal article" date="2011" name="Int. J. Syst. Evol. Microbiol.">
        <title>Zhongshania antarctica gen. nov., sp. nov. and Zhongshania guokunii sp. nov., gammaproteobacteria respectively isolated from coastal attached (fast) ice and surface seawater of the Antarctic.</title>
        <authorList>
            <person name="Li H.J."/>
            <person name="Zhang X.Y."/>
            <person name="Chen C.X."/>
            <person name="Zhang Y.J."/>
            <person name="Gao Z.M."/>
            <person name="Yu Y."/>
            <person name="Chen X.L."/>
            <person name="Chen B."/>
            <person name="Zhang Y.Z."/>
        </authorList>
    </citation>
    <scope>NUCLEOTIDE SEQUENCE [LARGE SCALE GENOMIC DNA]</scope>
    <source>
        <strain evidence="5 6">ZS6-22T</strain>
    </source>
</reference>
<evidence type="ECO:0000256" key="2">
    <source>
        <dbReference type="ARBA" id="ARBA00022722"/>
    </source>
</evidence>
<dbReference type="InterPro" id="IPR007346">
    <property type="entry name" value="Endonuclease-I"/>
</dbReference>
<dbReference type="GO" id="GO:0004519">
    <property type="term" value="F:endonuclease activity"/>
    <property type="evidence" value="ECO:0007669"/>
    <property type="project" value="UniProtKB-KW"/>
</dbReference>
<evidence type="ECO:0000313" key="6">
    <source>
        <dbReference type="Proteomes" id="UP001557485"/>
    </source>
</evidence>
<name>A0ABV3U0W9_9GAMM</name>
<evidence type="ECO:0000313" key="5">
    <source>
        <dbReference type="EMBL" id="MEX1667506.1"/>
    </source>
</evidence>
<comment type="caution">
    <text evidence="5">The sequence shown here is derived from an EMBL/GenBank/DDBJ whole genome shotgun (WGS) entry which is preliminary data.</text>
</comment>
<accession>A0ABV3U0W9</accession>
<keyword evidence="3" id="KW-0378">Hydrolase</keyword>
<protein>
    <submittedName>
        <fullName evidence="5">Endonuclease</fullName>
    </submittedName>
</protein>
<feature type="signal peptide" evidence="4">
    <location>
        <begin position="1"/>
        <end position="19"/>
    </location>
</feature>
<proteinExistence type="inferred from homology"/>
<comment type="similarity">
    <text evidence="1">Belongs to the EndA/NucM nuclease family.</text>
</comment>
<keyword evidence="5" id="KW-0255">Endonuclease</keyword>
<dbReference type="Pfam" id="PF04231">
    <property type="entry name" value="Endonuclease_1"/>
    <property type="match status" value="1"/>
</dbReference>
<dbReference type="EMBL" id="JBFRYA010000001">
    <property type="protein sequence ID" value="MEX1667506.1"/>
    <property type="molecule type" value="Genomic_DNA"/>
</dbReference>
<keyword evidence="6" id="KW-1185">Reference proteome</keyword>
<dbReference type="SUPFAM" id="SSF54060">
    <property type="entry name" value="His-Me finger endonucleases"/>
    <property type="match status" value="1"/>
</dbReference>
<dbReference type="PANTHER" id="PTHR33607:SF2">
    <property type="entry name" value="ENDONUCLEASE-1"/>
    <property type="match status" value="1"/>
</dbReference>
<evidence type="ECO:0000256" key="4">
    <source>
        <dbReference type="SAM" id="SignalP"/>
    </source>
</evidence>
<keyword evidence="4" id="KW-0732">Signal</keyword>
<dbReference type="PANTHER" id="PTHR33607">
    <property type="entry name" value="ENDONUCLEASE-1"/>
    <property type="match status" value="1"/>
</dbReference>
<evidence type="ECO:0000256" key="1">
    <source>
        <dbReference type="ARBA" id="ARBA00006429"/>
    </source>
</evidence>
<dbReference type="InterPro" id="IPR044925">
    <property type="entry name" value="His-Me_finger_sf"/>
</dbReference>